<name>A0A9P0MBE5_ACAOB</name>
<sequence>MSEPRLNDGLALGNIHREIDVSVREVVEHIVKSCFTFVQSR</sequence>
<organism evidence="1 2">
    <name type="scientific">Acanthoscelides obtectus</name>
    <name type="common">Bean weevil</name>
    <name type="synonym">Bruchus obtectus</name>
    <dbReference type="NCBI Taxonomy" id="200917"/>
    <lineage>
        <taxon>Eukaryota</taxon>
        <taxon>Metazoa</taxon>
        <taxon>Ecdysozoa</taxon>
        <taxon>Arthropoda</taxon>
        <taxon>Hexapoda</taxon>
        <taxon>Insecta</taxon>
        <taxon>Pterygota</taxon>
        <taxon>Neoptera</taxon>
        <taxon>Endopterygota</taxon>
        <taxon>Coleoptera</taxon>
        <taxon>Polyphaga</taxon>
        <taxon>Cucujiformia</taxon>
        <taxon>Chrysomeloidea</taxon>
        <taxon>Chrysomelidae</taxon>
        <taxon>Bruchinae</taxon>
        <taxon>Bruchini</taxon>
        <taxon>Acanthoscelides</taxon>
    </lineage>
</organism>
<accession>A0A9P0MBE5</accession>
<gene>
    <name evidence="1" type="ORF">ACAOBT_LOCUS31887</name>
</gene>
<dbReference type="Proteomes" id="UP001152888">
    <property type="component" value="Unassembled WGS sequence"/>
</dbReference>
<dbReference type="EMBL" id="CAKOFQ010008022">
    <property type="protein sequence ID" value="CAH2010983.1"/>
    <property type="molecule type" value="Genomic_DNA"/>
</dbReference>
<evidence type="ECO:0000313" key="1">
    <source>
        <dbReference type="EMBL" id="CAH2010983.1"/>
    </source>
</evidence>
<dbReference type="AlphaFoldDB" id="A0A9P0MBE5"/>
<evidence type="ECO:0000313" key="2">
    <source>
        <dbReference type="Proteomes" id="UP001152888"/>
    </source>
</evidence>
<keyword evidence="2" id="KW-1185">Reference proteome</keyword>
<protein>
    <submittedName>
        <fullName evidence="1">Uncharacterized protein</fullName>
    </submittedName>
</protein>
<proteinExistence type="predicted"/>
<reference evidence="1" key="1">
    <citation type="submission" date="2022-03" db="EMBL/GenBank/DDBJ databases">
        <authorList>
            <person name="Sayadi A."/>
        </authorList>
    </citation>
    <scope>NUCLEOTIDE SEQUENCE</scope>
</reference>
<comment type="caution">
    <text evidence="1">The sequence shown here is derived from an EMBL/GenBank/DDBJ whole genome shotgun (WGS) entry which is preliminary data.</text>
</comment>